<evidence type="ECO:0008006" key="4">
    <source>
        <dbReference type="Google" id="ProtNLM"/>
    </source>
</evidence>
<dbReference type="AlphaFoldDB" id="A0A4T2C8R0"/>
<evidence type="ECO:0000256" key="1">
    <source>
        <dbReference type="SAM" id="Phobius"/>
    </source>
</evidence>
<keyword evidence="3" id="KW-1185">Reference proteome</keyword>
<evidence type="ECO:0000313" key="2">
    <source>
        <dbReference type="EMBL" id="TIH40329.1"/>
    </source>
</evidence>
<proteinExistence type="predicted"/>
<dbReference type="EMBL" id="QYRT01000003">
    <property type="protein sequence ID" value="TIH40329.1"/>
    <property type="molecule type" value="Genomic_DNA"/>
</dbReference>
<keyword evidence="1" id="KW-1133">Transmembrane helix</keyword>
<keyword evidence="1" id="KW-0812">Transmembrane</keyword>
<name>A0A4T2C8R0_9MICO</name>
<sequence>MREFFTVTRGTQKARRRGGRFAAGLALVATIGALVLVPALSSSAMEVDCSYTPGMSTWVGAGRDGIKCMSGTTGGGAGGYVGGGSSSLGTAGAPGGGSPSVMSPLCKYSLPALPSTFFTRGTITSTTDHFSSTGNSWTTYARNGRYAASLYVSDLDKSGLGATHAQFIDDSQWPLQVSYEFDCMSSYDYQATFISFAGTGDLLPGGGTPPTPSENASSVLTPLPAGDNEFLYRVNVTNARYVSAYANVGLDLQAFTVESVLSSPAGGSCQTAATFAEQCVVDSLPAGATGTFVFLVKARPTIDSTATLRAYAETSPVLNALSVKSDVVDATGDVTPMPVIG</sequence>
<evidence type="ECO:0000313" key="3">
    <source>
        <dbReference type="Proteomes" id="UP000306192"/>
    </source>
</evidence>
<dbReference type="RefSeq" id="WP_136640538.1">
    <property type="nucleotide sequence ID" value="NZ_QYRT01000003.1"/>
</dbReference>
<organism evidence="2 3">
    <name type="scientific">Subtercola vilae</name>
    <dbReference type="NCBI Taxonomy" id="2056433"/>
    <lineage>
        <taxon>Bacteria</taxon>
        <taxon>Bacillati</taxon>
        <taxon>Actinomycetota</taxon>
        <taxon>Actinomycetes</taxon>
        <taxon>Micrococcales</taxon>
        <taxon>Microbacteriaceae</taxon>
        <taxon>Subtercola</taxon>
    </lineage>
</organism>
<protein>
    <recommendedName>
        <fullName evidence="4">DUF11 domain-containing protein</fullName>
    </recommendedName>
</protein>
<dbReference type="Proteomes" id="UP000306192">
    <property type="component" value="Unassembled WGS sequence"/>
</dbReference>
<comment type="caution">
    <text evidence="2">The sequence shown here is derived from an EMBL/GenBank/DDBJ whole genome shotgun (WGS) entry which is preliminary data.</text>
</comment>
<gene>
    <name evidence="2" type="ORF">D4765_01880</name>
</gene>
<keyword evidence="1" id="KW-0472">Membrane</keyword>
<feature type="transmembrane region" description="Helical" evidence="1">
    <location>
        <begin position="21"/>
        <end position="40"/>
    </location>
</feature>
<reference evidence="2 3" key="1">
    <citation type="journal article" date="2019" name="Microorganisms">
        <title>Systematic Affiliation and Genome Analysis of Subtercola vilae DB165(T) with Particular Emphasis on Cold Adaptation of an Isolate from a High-Altitude Cold Volcano Lake.</title>
        <authorList>
            <person name="Villalobos A.S."/>
            <person name="Wiese J."/>
            <person name="Imhoff J.F."/>
            <person name="Dorador C."/>
            <person name="Keller A."/>
            <person name="Hentschel U."/>
        </authorList>
    </citation>
    <scope>NUCLEOTIDE SEQUENCE [LARGE SCALE GENOMIC DNA]</scope>
    <source>
        <strain evidence="2 3">DB165</strain>
    </source>
</reference>
<accession>A0A4T2C8R0</accession>